<keyword evidence="4" id="KW-0732">Signal</keyword>
<dbReference type="PROSITE" id="PS50983">
    <property type="entry name" value="FE_B12_PBP"/>
    <property type="match status" value="1"/>
</dbReference>
<keyword evidence="3" id="KW-0813">Transport</keyword>
<dbReference type="KEGG" id="pbro:HOP40_04415"/>
<evidence type="ECO:0000313" key="6">
    <source>
        <dbReference type="EMBL" id="QJY45164.1"/>
    </source>
</evidence>
<dbReference type="AlphaFoldDB" id="A0A6M6JB91"/>
<organism evidence="6 7">
    <name type="scientific">Pseudonocardia broussonetiae</name>
    <dbReference type="NCBI Taxonomy" id="2736640"/>
    <lineage>
        <taxon>Bacteria</taxon>
        <taxon>Bacillati</taxon>
        <taxon>Actinomycetota</taxon>
        <taxon>Actinomycetes</taxon>
        <taxon>Pseudonocardiales</taxon>
        <taxon>Pseudonocardiaceae</taxon>
        <taxon>Pseudonocardia</taxon>
    </lineage>
</organism>
<evidence type="ECO:0000256" key="4">
    <source>
        <dbReference type="ARBA" id="ARBA00022729"/>
    </source>
</evidence>
<dbReference type="NCBIfam" id="TIGR01409">
    <property type="entry name" value="TAT_signal_seq"/>
    <property type="match status" value="1"/>
</dbReference>
<feature type="domain" description="Fe/B12 periplasmic-binding" evidence="5">
    <location>
        <begin position="63"/>
        <end position="320"/>
    </location>
</feature>
<dbReference type="GO" id="GO:1901678">
    <property type="term" value="P:iron coordination entity transport"/>
    <property type="evidence" value="ECO:0007669"/>
    <property type="project" value="UniProtKB-ARBA"/>
</dbReference>
<dbReference type="InterPro" id="IPR002491">
    <property type="entry name" value="ABC_transptr_periplasmic_BD"/>
</dbReference>
<comment type="subcellular location">
    <subcellularLocation>
        <location evidence="1">Cell envelope</location>
    </subcellularLocation>
</comment>
<sequence>MTTALLERPDTSAATRREFLAGLAAAGLLSGCASTPPAAPLSGTVDFRYLDVVATVPAQPERVLVVEGRGDLEFALSAGYPVIATGLFGAERAIAPHLASPETRDVTILRSAYDAMDYEEIAALAPDLILQPADAAAADFYGNDLLAAIAPVLPVTARSGSWREDLLTQAELLGRRAQADALVGGYDDAVRRARAELGDVAARGRVAMLAYGASALVWTDTLATTVGADLGMDLAFHDPGGAEPGFAVAPETFSVLAEADVLFLQASNPAAPEELAAVPTWQALPAVRAGRVVTLSPALNNGFARTATALVEVFAGALRG</sequence>
<keyword evidence="7" id="KW-1185">Reference proteome</keyword>
<dbReference type="EMBL" id="CP053564">
    <property type="protein sequence ID" value="QJY45164.1"/>
    <property type="molecule type" value="Genomic_DNA"/>
</dbReference>
<dbReference type="GO" id="GO:0030288">
    <property type="term" value="C:outer membrane-bounded periplasmic space"/>
    <property type="evidence" value="ECO:0007669"/>
    <property type="project" value="TreeGrafter"/>
</dbReference>
<evidence type="ECO:0000313" key="7">
    <source>
        <dbReference type="Proteomes" id="UP000505377"/>
    </source>
</evidence>
<name>A0A6M6JB91_9PSEU</name>
<proteinExistence type="inferred from homology"/>
<reference evidence="6 7" key="1">
    <citation type="submission" date="2020-05" db="EMBL/GenBank/DDBJ databases">
        <authorList>
            <person name="Mo P."/>
        </authorList>
    </citation>
    <scope>NUCLEOTIDE SEQUENCE [LARGE SCALE GENOMIC DNA]</scope>
    <source>
        <strain evidence="6 7">Gen01</strain>
    </source>
</reference>
<comment type="similarity">
    <text evidence="2">Belongs to the bacterial solute-binding protein 8 family.</text>
</comment>
<dbReference type="InterPro" id="IPR006311">
    <property type="entry name" value="TAT_signal"/>
</dbReference>
<dbReference type="PANTHER" id="PTHR30532">
    <property type="entry name" value="IRON III DICITRATE-BINDING PERIPLASMIC PROTEIN"/>
    <property type="match status" value="1"/>
</dbReference>
<gene>
    <name evidence="6" type="ORF">HOP40_04415</name>
</gene>
<evidence type="ECO:0000256" key="3">
    <source>
        <dbReference type="ARBA" id="ARBA00022448"/>
    </source>
</evidence>
<dbReference type="Gene3D" id="3.40.50.1980">
    <property type="entry name" value="Nitrogenase molybdenum iron protein domain"/>
    <property type="match status" value="2"/>
</dbReference>
<evidence type="ECO:0000256" key="2">
    <source>
        <dbReference type="ARBA" id="ARBA00008814"/>
    </source>
</evidence>
<dbReference type="Proteomes" id="UP000505377">
    <property type="component" value="Chromosome"/>
</dbReference>
<dbReference type="RefSeq" id="WP_172154902.1">
    <property type="nucleotide sequence ID" value="NZ_CP053564.1"/>
</dbReference>
<dbReference type="SUPFAM" id="SSF53807">
    <property type="entry name" value="Helical backbone' metal receptor"/>
    <property type="match status" value="1"/>
</dbReference>
<dbReference type="Pfam" id="PF01497">
    <property type="entry name" value="Peripla_BP_2"/>
    <property type="match status" value="1"/>
</dbReference>
<dbReference type="PANTHER" id="PTHR30532:SF1">
    <property type="entry name" value="IRON(3+)-HYDROXAMATE-BINDING PROTEIN FHUD"/>
    <property type="match status" value="1"/>
</dbReference>
<dbReference type="InterPro" id="IPR051313">
    <property type="entry name" value="Bact_iron-sidero_bind"/>
</dbReference>
<evidence type="ECO:0000256" key="1">
    <source>
        <dbReference type="ARBA" id="ARBA00004196"/>
    </source>
</evidence>
<evidence type="ECO:0000259" key="5">
    <source>
        <dbReference type="PROSITE" id="PS50983"/>
    </source>
</evidence>
<protein>
    <submittedName>
        <fullName evidence="6">ABC transporter substrate-binding protein</fullName>
    </submittedName>
</protein>
<dbReference type="InterPro" id="IPR019546">
    <property type="entry name" value="TAT_signal_bac_arc"/>
</dbReference>
<accession>A0A6M6JB91</accession>
<dbReference type="PROSITE" id="PS51318">
    <property type="entry name" value="TAT"/>
    <property type="match status" value="1"/>
</dbReference>